<accession>A0ABQ4FX37</accession>
<keyword evidence="3" id="KW-1185">Reference proteome</keyword>
<name>A0ABQ4FX37_9ACTN</name>
<evidence type="ECO:0000313" key="2">
    <source>
        <dbReference type="EMBL" id="GIH39318.1"/>
    </source>
</evidence>
<dbReference type="Proteomes" id="UP000603904">
    <property type="component" value="Unassembled WGS sequence"/>
</dbReference>
<feature type="region of interest" description="Disordered" evidence="1">
    <location>
        <begin position="1"/>
        <end position="63"/>
    </location>
</feature>
<organism evidence="2 3">
    <name type="scientific">Microbispora corallina</name>
    <dbReference type="NCBI Taxonomy" id="83302"/>
    <lineage>
        <taxon>Bacteria</taxon>
        <taxon>Bacillati</taxon>
        <taxon>Actinomycetota</taxon>
        <taxon>Actinomycetes</taxon>
        <taxon>Streptosporangiales</taxon>
        <taxon>Streptosporangiaceae</taxon>
        <taxon>Microbispora</taxon>
    </lineage>
</organism>
<dbReference type="EMBL" id="BOOC01000007">
    <property type="protein sequence ID" value="GIH39318.1"/>
    <property type="molecule type" value="Genomic_DNA"/>
</dbReference>
<sequence length="63" mass="6315">MVGAEGARSALEPGGLQVPQQRVHRGRRGAGGTADRAADAYDPAGDLSGDLAAKGDLGKGQTR</sequence>
<reference evidence="2 3" key="1">
    <citation type="submission" date="2021-01" db="EMBL/GenBank/DDBJ databases">
        <title>Whole genome shotgun sequence of Microbispora corallina NBRC 16416.</title>
        <authorList>
            <person name="Komaki H."/>
            <person name="Tamura T."/>
        </authorList>
    </citation>
    <scope>NUCLEOTIDE SEQUENCE [LARGE SCALE GENOMIC DNA]</scope>
    <source>
        <strain evidence="2 3">NBRC 16416</strain>
    </source>
</reference>
<proteinExistence type="predicted"/>
<protein>
    <submittedName>
        <fullName evidence="2">Uncharacterized protein</fullName>
    </submittedName>
</protein>
<comment type="caution">
    <text evidence="2">The sequence shown here is derived from an EMBL/GenBank/DDBJ whole genome shotgun (WGS) entry which is preliminary data.</text>
</comment>
<gene>
    <name evidence="2" type="ORF">Mco01_23180</name>
</gene>
<evidence type="ECO:0000313" key="3">
    <source>
        <dbReference type="Proteomes" id="UP000603904"/>
    </source>
</evidence>
<evidence type="ECO:0000256" key="1">
    <source>
        <dbReference type="SAM" id="MobiDB-lite"/>
    </source>
</evidence>